<accession>A0A6A6EUP2</accession>
<feature type="compositionally biased region" description="Basic and acidic residues" evidence="1">
    <location>
        <begin position="38"/>
        <end position="58"/>
    </location>
</feature>
<reference evidence="2" key="1">
    <citation type="journal article" date="2020" name="Stud. Mycol.">
        <title>101 Dothideomycetes genomes: a test case for predicting lifestyles and emergence of pathogens.</title>
        <authorList>
            <person name="Haridas S."/>
            <person name="Albert R."/>
            <person name="Binder M."/>
            <person name="Bloem J."/>
            <person name="Labutti K."/>
            <person name="Salamov A."/>
            <person name="Andreopoulos B."/>
            <person name="Baker S."/>
            <person name="Barry K."/>
            <person name="Bills G."/>
            <person name="Bluhm B."/>
            <person name="Cannon C."/>
            <person name="Castanera R."/>
            <person name="Culley D."/>
            <person name="Daum C."/>
            <person name="Ezra D."/>
            <person name="Gonzalez J."/>
            <person name="Henrissat B."/>
            <person name="Kuo A."/>
            <person name="Liang C."/>
            <person name="Lipzen A."/>
            <person name="Lutzoni F."/>
            <person name="Magnuson J."/>
            <person name="Mondo S."/>
            <person name="Nolan M."/>
            <person name="Ohm R."/>
            <person name="Pangilinan J."/>
            <person name="Park H.-J."/>
            <person name="Ramirez L."/>
            <person name="Alfaro M."/>
            <person name="Sun H."/>
            <person name="Tritt A."/>
            <person name="Yoshinaga Y."/>
            <person name="Zwiers L.-H."/>
            <person name="Turgeon B."/>
            <person name="Goodwin S."/>
            <person name="Spatafora J."/>
            <person name="Crous P."/>
            <person name="Grigoriev I."/>
        </authorList>
    </citation>
    <scope>NUCLEOTIDE SEQUENCE</scope>
    <source>
        <strain evidence="2">CBS 207.26</strain>
    </source>
</reference>
<feature type="region of interest" description="Disordered" evidence="1">
    <location>
        <begin position="97"/>
        <end position="119"/>
    </location>
</feature>
<dbReference type="Proteomes" id="UP000800200">
    <property type="component" value="Unassembled WGS sequence"/>
</dbReference>
<proteinExistence type="predicted"/>
<evidence type="ECO:0000256" key="1">
    <source>
        <dbReference type="SAM" id="MobiDB-lite"/>
    </source>
</evidence>
<protein>
    <submittedName>
        <fullName evidence="2">Uncharacterized protein</fullName>
    </submittedName>
</protein>
<dbReference type="AlphaFoldDB" id="A0A6A6EUP2"/>
<organism evidence="2 3">
    <name type="scientific">Zopfia rhizophila CBS 207.26</name>
    <dbReference type="NCBI Taxonomy" id="1314779"/>
    <lineage>
        <taxon>Eukaryota</taxon>
        <taxon>Fungi</taxon>
        <taxon>Dikarya</taxon>
        <taxon>Ascomycota</taxon>
        <taxon>Pezizomycotina</taxon>
        <taxon>Dothideomycetes</taxon>
        <taxon>Dothideomycetes incertae sedis</taxon>
        <taxon>Zopfiaceae</taxon>
        <taxon>Zopfia</taxon>
    </lineage>
</organism>
<keyword evidence="3" id="KW-1185">Reference proteome</keyword>
<dbReference type="EMBL" id="ML994610">
    <property type="protein sequence ID" value="KAF2195001.1"/>
    <property type="molecule type" value="Genomic_DNA"/>
</dbReference>
<evidence type="ECO:0000313" key="3">
    <source>
        <dbReference type="Proteomes" id="UP000800200"/>
    </source>
</evidence>
<sequence>MAAATVAISQYSFRKPLEISLDDINFYTGPSKNPTASRPDRTLAAPEKRPISNSEKKAAPQKRPLKATISTKELFESLFSDDEDEHVDKLCNHYQVKEGNSKGSYSTQSAPPSPSNSCE</sequence>
<feature type="compositionally biased region" description="Polar residues" evidence="1">
    <location>
        <begin position="101"/>
        <end position="119"/>
    </location>
</feature>
<name>A0A6A6EUP2_9PEZI</name>
<gene>
    <name evidence="2" type="ORF">K469DRAFT_2029</name>
</gene>
<evidence type="ECO:0000313" key="2">
    <source>
        <dbReference type="EMBL" id="KAF2195001.1"/>
    </source>
</evidence>
<feature type="region of interest" description="Disordered" evidence="1">
    <location>
        <begin position="28"/>
        <end position="67"/>
    </location>
</feature>